<name>A0ABX2FHL4_9PSEU</name>
<dbReference type="Proteomes" id="UP000763557">
    <property type="component" value="Unassembled WGS sequence"/>
</dbReference>
<feature type="compositionally biased region" description="Polar residues" evidence="1">
    <location>
        <begin position="116"/>
        <end position="125"/>
    </location>
</feature>
<protein>
    <recommendedName>
        <fullName evidence="4">Flagellar protein FlgN</fullName>
    </recommendedName>
</protein>
<comment type="caution">
    <text evidence="2">The sequence shown here is derived from an EMBL/GenBank/DDBJ whole genome shotgun (WGS) entry which is preliminary data.</text>
</comment>
<evidence type="ECO:0000313" key="2">
    <source>
        <dbReference type="EMBL" id="NRN70589.1"/>
    </source>
</evidence>
<proteinExistence type="predicted"/>
<accession>A0ABX2FHL4</accession>
<keyword evidence="3" id="KW-1185">Reference proteome</keyword>
<dbReference type="EMBL" id="JAAATY010000041">
    <property type="protein sequence ID" value="NRN70589.1"/>
    <property type="molecule type" value="Genomic_DNA"/>
</dbReference>
<evidence type="ECO:0008006" key="4">
    <source>
        <dbReference type="Google" id="ProtNLM"/>
    </source>
</evidence>
<organism evidence="2 3">
    <name type="scientific">Kibdelosporangium persicum</name>
    <dbReference type="NCBI Taxonomy" id="2698649"/>
    <lineage>
        <taxon>Bacteria</taxon>
        <taxon>Bacillati</taxon>
        <taxon>Actinomycetota</taxon>
        <taxon>Actinomycetes</taxon>
        <taxon>Pseudonocardiales</taxon>
        <taxon>Pseudonocardiaceae</taxon>
        <taxon>Kibdelosporangium</taxon>
    </lineage>
</organism>
<feature type="region of interest" description="Disordered" evidence="1">
    <location>
        <begin position="98"/>
        <end position="125"/>
    </location>
</feature>
<reference evidence="2 3" key="1">
    <citation type="submission" date="2020-01" db="EMBL/GenBank/DDBJ databases">
        <title>Kibdelosporangium persica a novel Actinomycetes from a hot desert in Iran.</title>
        <authorList>
            <person name="Safaei N."/>
            <person name="Zaburannyi N."/>
            <person name="Mueller R."/>
            <person name="Wink J."/>
        </authorList>
    </citation>
    <scope>NUCLEOTIDE SEQUENCE [LARGE SCALE GENOMIC DNA]</scope>
    <source>
        <strain evidence="2 3">4NS15</strain>
    </source>
</reference>
<sequence>MTNPMRAAAQAIAGELESGAWHAIQADVVRLFPDVPAFGSQLRADADVLASTAGGERQRLIRDVAAAWEHRLAMVVSRNPALEASVMKLAERAAPRTAFTQNNTPANGGIVFANQGGPQNVYRTP</sequence>
<evidence type="ECO:0000313" key="3">
    <source>
        <dbReference type="Proteomes" id="UP000763557"/>
    </source>
</evidence>
<dbReference type="RefSeq" id="WP_173141720.1">
    <property type="nucleotide sequence ID" value="NZ_CBCSGW010000030.1"/>
</dbReference>
<gene>
    <name evidence="2" type="ORF">GC106_78600</name>
</gene>
<evidence type="ECO:0000256" key="1">
    <source>
        <dbReference type="SAM" id="MobiDB-lite"/>
    </source>
</evidence>